<dbReference type="PANTHER" id="PTHR42879">
    <property type="entry name" value="3-OXOACYL-(ACYL-CARRIER-PROTEIN) REDUCTASE"/>
    <property type="match status" value="1"/>
</dbReference>
<evidence type="ECO:0000313" key="2">
    <source>
        <dbReference type="EMBL" id="GAA5484162.1"/>
    </source>
</evidence>
<name>A0ABP9UTT9_9BACT</name>
<evidence type="ECO:0000313" key="3">
    <source>
        <dbReference type="Proteomes" id="UP001476282"/>
    </source>
</evidence>
<dbReference type="Proteomes" id="UP001476282">
    <property type="component" value="Unassembled WGS sequence"/>
</dbReference>
<protein>
    <submittedName>
        <fullName evidence="2">3-oxoacyl-[acyl-carrier-protein] reductase FabG</fullName>
    </submittedName>
</protein>
<keyword evidence="3" id="KW-1185">Reference proteome</keyword>
<dbReference type="PRINTS" id="PR00080">
    <property type="entry name" value="SDRFAMILY"/>
</dbReference>
<dbReference type="EMBL" id="BAABRI010000021">
    <property type="protein sequence ID" value="GAA5484162.1"/>
    <property type="molecule type" value="Genomic_DNA"/>
</dbReference>
<dbReference type="SUPFAM" id="SSF51735">
    <property type="entry name" value="NAD(P)-binding Rossmann-fold domains"/>
    <property type="match status" value="1"/>
</dbReference>
<evidence type="ECO:0000256" key="1">
    <source>
        <dbReference type="ARBA" id="ARBA00006484"/>
    </source>
</evidence>
<dbReference type="PRINTS" id="PR00081">
    <property type="entry name" value="GDHRDH"/>
</dbReference>
<dbReference type="InterPro" id="IPR036291">
    <property type="entry name" value="NAD(P)-bd_dom_sf"/>
</dbReference>
<dbReference type="Pfam" id="PF13561">
    <property type="entry name" value="adh_short_C2"/>
    <property type="match status" value="1"/>
</dbReference>
<comment type="similarity">
    <text evidence="1">Belongs to the short-chain dehydrogenases/reductases (SDR) family.</text>
</comment>
<dbReference type="InterPro" id="IPR002347">
    <property type="entry name" value="SDR_fam"/>
</dbReference>
<sequence length="258" mass="28024">MAFMELTHPFRLDGQVAWVTGSSRGLGKTIARHLAAAGARTVVNSFSSRERGQAVVDSIQAAGAEAMLVHGDACDEQAIDRMAGEIEDCFGPVGILVVNATPFQPMKALEDYEWSEHQSMLEAFVKSPFLLAKRLLPAMKARREGRIINLTSEVFHQGMPGFSAYVAAKGGQIGWSRAMASELAPHGITVNTVAPSWIPVERHEDVPPEVREPYLRSIPLGRWGTPEDIAHAVTFFASRGASFLTGQTLVVNGGRTLW</sequence>
<accession>A0ABP9UTT9</accession>
<proteinExistence type="inferred from homology"/>
<dbReference type="Gene3D" id="3.40.50.720">
    <property type="entry name" value="NAD(P)-binding Rossmann-like Domain"/>
    <property type="match status" value="1"/>
</dbReference>
<comment type="caution">
    <text evidence="2">The sequence shown here is derived from an EMBL/GenBank/DDBJ whole genome shotgun (WGS) entry which is preliminary data.</text>
</comment>
<dbReference type="PANTHER" id="PTHR42879:SF2">
    <property type="entry name" value="3-OXOACYL-[ACYL-CARRIER-PROTEIN] REDUCTASE FABG"/>
    <property type="match status" value="1"/>
</dbReference>
<dbReference type="InterPro" id="IPR050259">
    <property type="entry name" value="SDR"/>
</dbReference>
<gene>
    <name evidence="2" type="primary">fabG_8</name>
    <name evidence="2" type="ORF">Hsar01_03403</name>
</gene>
<reference evidence="2 3" key="1">
    <citation type="submission" date="2024-02" db="EMBL/GenBank/DDBJ databases">
        <title>Haloferula sargassicola NBRC 104335.</title>
        <authorList>
            <person name="Ichikawa N."/>
            <person name="Katano-Makiyama Y."/>
            <person name="Hidaka K."/>
        </authorList>
    </citation>
    <scope>NUCLEOTIDE SEQUENCE [LARGE SCALE GENOMIC DNA]</scope>
    <source>
        <strain evidence="2 3">NBRC 104335</strain>
    </source>
</reference>
<organism evidence="2 3">
    <name type="scientific">Haloferula sargassicola</name>
    <dbReference type="NCBI Taxonomy" id="490096"/>
    <lineage>
        <taxon>Bacteria</taxon>
        <taxon>Pseudomonadati</taxon>
        <taxon>Verrucomicrobiota</taxon>
        <taxon>Verrucomicrobiia</taxon>
        <taxon>Verrucomicrobiales</taxon>
        <taxon>Verrucomicrobiaceae</taxon>
        <taxon>Haloferula</taxon>
    </lineage>
</organism>